<dbReference type="NCBIfam" id="TIGR00464">
    <property type="entry name" value="gltX_bact"/>
    <property type="match status" value="1"/>
</dbReference>
<evidence type="ECO:0000256" key="9">
    <source>
        <dbReference type="ARBA" id="ARBA00044054"/>
    </source>
</evidence>
<dbReference type="InterPro" id="IPR049940">
    <property type="entry name" value="GluQ/Sye"/>
</dbReference>
<dbReference type="Gene3D" id="1.10.10.350">
    <property type="match status" value="1"/>
</dbReference>
<evidence type="ECO:0000256" key="2">
    <source>
        <dbReference type="ARBA" id="ARBA00012835"/>
    </source>
</evidence>
<dbReference type="InterPro" id="IPR033910">
    <property type="entry name" value="GluRS_core"/>
</dbReference>
<dbReference type="PROSITE" id="PS00178">
    <property type="entry name" value="AA_TRNA_LIGASE_I"/>
    <property type="match status" value="1"/>
</dbReference>
<keyword evidence="5 16" id="KW-0067">ATP-binding</keyword>
<dbReference type="InterPro" id="IPR000924">
    <property type="entry name" value="Glu/Gln-tRNA-synth"/>
</dbReference>
<dbReference type="CDD" id="cd00808">
    <property type="entry name" value="GluRS_core"/>
    <property type="match status" value="1"/>
</dbReference>
<accession>A0ABM3MRQ1</accession>
<protein>
    <recommendedName>
        <fullName evidence="10">Nondiscriminating glutamyl-tRNA synthetase EARS2, mitochondrial</fullName>
        <ecNumber evidence="2">6.1.1.17</ecNumber>
        <ecNumber evidence="9">6.1.1.24</ecNumber>
    </recommendedName>
    <alternativeName>
        <fullName evidence="12">Glutamate--tRNA(Gln) ligase EARS2, mitochondrial</fullName>
    </alternativeName>
    <alternativeName>
        <fullName evidence="8">Glutamyl-tRNA synthetase</fullName>
    </alternativeName>
    <alternativeName>
        <fullName evidence="11">Mitochondrial glutamyl-tRNA synthetase</fullName>
    </alternativeName>
</protein>
<keyword evidence="4 16" id="KW-0547">Nucleotide-binding</keyword>
<dbReference type="Proteomes" id="UP001652740">
    <property type="component" value="Unplaced"/>
</dbReference>
<dbReference type="GeneID" id="113523073"/>
<dbReference type="InterPro" id="IPR020058">
    <property type="entry name" value="Glu/Gln-tRNA-synth_Ib_cat-dom"/>
</dbReference>
<evidence type="ECO:0000256" key="6">
    <source>
        <dbReference type="ARBA" id="ARBA00022917"/>
    </source>
</evidence>
<reference evidence="20" key="1">
    <citation type="submission" date="2025-08" db="UniProtKB">
        <authorList>
            <consortium name="RefSeq"/>
        </authorList>
    </citation>
    <scope>IDENTIFICATION</scope>
    <source>
        <tissue evidence="20">Whole larvae</tissue>
    </source>
</reference>
<feature type="domain" description="Aminoacyl-tRNA synthetase class I anticodon-binding" evidence="18">
    <location>
        <begin position="393"/>
        <end position="512"/>
    </location>
</feature>
<dbReference type="Pfam" id="PF19269">
    <property type="entry name" value="Anticodon_2"/>
    <property type="match status" value="1"/>
</dbReference>
<evidence type="ECO:0000256" key="3">
    <source>
        <dbReference type="ARBA" id="ARBA00022598"/>
    </source>
</evidence>
<dbReference type="RefSeq" id="XP_052753870.1">
    <property type="nucleotide sequence ID" value="XM_052897910.1"/>
</dbReference>
<organism evidence="19 20">
    <name type="scientific">Galleria mellonella</name>
    <name type="common">Greater wax moth</name>
    <dbReference type="NCBI Taxonomy" id="7137"/>
    <lineage>
        <taxon>Eukaryota</taxon>
        <taxon>Metazoa</taxon>
        <taxon>Ecdysozoa</taxon>
        <taxon>Arthropoda</taxon>
        <taxon>Hexapoda</taxon>
        <taxon>Insecta</taxon>
        <taxon>Pterygota</taxon>
        <taxon>Neoptera</taxon>
        <taxon>Endopterygota</taxon>
        <taxon>Lepidoptera</taxon>
        <taxon>Glossata</taxon>
        <taxon>Ditrysia</taxon>
        <taxon>Pyraloidea</taxon>
        <taxon>Pyralidae</taxon>
        <taxon>Galleriinae</taxon>
        <taxon>Galleria</taxon>
    </lineage>
</organism>
<comment type="catalytic activity">
    <reaction evidence="13">
        <text>tRNA(Glu) + L-glutamate + ATP = L-glutamyl-tRNA(Glu) + AMP + diphosphate</text>
        <dbReference type="Rhea" id="RHEA:23540"/>
        <dbReference type="Rhea" id="RHEA-COMP:9663"/>
        <dbReference type="Rhea" id="RHEA-COMP:9680"/>
        <dbReference type="ChEBI" id="CHEBI:29985"/>
        <dbReference type="ChEBI" id="CHEBI:30616"/>
        <dbReference type="ChEBI" id="CHEBI:33019"/>
        <dbReference type="ChEBI" id="CHEBI:78442"/>
        <dbReference type="ChEBI" id="CHEBI:78520"/>
        <dbReference type="ChEBI" id="CHEBI:456215"/>
        <dbReference type="EC" id="6.1.1.17"/>
    </reaction>
    <physiologicalReaction direction="left-to-right" evidence="13">
        <dbReference type="Rhea" id="RHEA:23541"/>
    </physiologicalReaction>
</comment>
<dbReference type="InterPro" id="IPR014729">
    <property type="entry name" value="Rossmann-like_a/b/a_fold"/>
</dbReference>
<dbReference type="InterPro" id="IPR004527">
    <property type="entry name" value="Glu-tRNA-ligase_bac/mito"/>
</dbReference>
<dbReference type="HAMAP" id="MF_00022">
    <property type="entry name" value="Glu_tRNA_synth_type1"/>
    <property type="match status" value="1"/>
</dbReference>
<name>A0ABM3MRQ1_GALME</name>
<dbReference type="InterPro" id="IPR020751">
    <property type="entry name" value="aa-tRNA-synth_I_codon-bd_sub2"/>
</dbReference>
<evidence type="ECO:0000256" key="16">
    <source>
        <dbReference type="RuleBase" id="RU363037"/>
    </source>
</evidence>
<evidence type="ECO:0000256" key="4">
    <source>
        <dbReference type="ARBA" id="ARBA00022741"/>
    </source>
</evidence>
<keyword evidence="7 16" id="KW-0030">Aminoacyl-tRNA synthetase</keyword>
<dbReference type="EC" id="6.1.1.17" evidence="2"/>
<evidence type="ECO:0000259" key="17">
    <source>
        <dbReference type="Pfam" id="PF00749"/>
    </source>
</evidence>
<keyword evidence="6 16" id="KW-0648">Protein biosynthesis</keyword>
<comment type="catalytic activity">
    <reaction evidence="14">
        <text>tRNA(Glx) + L-glutamate + ATP = L-glutamyl-tRNA(Glx) + AMP + diphosphate</text>
        <dbReference type="Rhea" id="RHEA:18397"/>
        <dbReference type="Rhea" id="RHEA-COMP:9713"/>
        <dbReference type="Rhea" id="RHEA-COMP:9716"/>
        <dbReference type="ChEBI" id="CHEBI:29985"/>
        <dbReference type="ChEBI" id="CHEBI:30616"/>
        <dbReference type="ChEBI" id="CHEBI:33019"/>
        <dbReference type="ChEBI" id="CHEBI:78442"/>
        <dbReference type="ChEBI" id="CHEBI:78520"/>
        <dbReference type="ChEBI" id="CHEBI:456215"/>
        <dbReference type="EC" id="6.1.1.24"/>
    </reaction>
    <physiologicalReaction direction="left-to-right" evidence="14">
        <dbReference type="Rhea" id="RHEA:18398"/>
    </physiologicalReaction>
</comment>
<evidence type="ECO:0000256" key="11">
    <source>
        <dbReference type="ARBA" id="ARBA00044251"/>
    </source>
</evidence>
<dbReference type="PANTHER" id="PTHR43311">
    <property type="entry name" value="GLUTAMATE--TRNA LIGASE"/>
    <property type="match status" value="1"/>
</dbReference>
<dbReference type="PRINTS" id="PR00987">
    <property type="entry name" value="TRNASYNTHGLU"/>
</dbReference>
<dbReference type="Gene3D" id="3.40.50.620">
    <property type="entry name" value="HUPs"/>
    <property type="match status" value="1"/>
</dbReference>
<evidence type="ECO:0000256" key="1">
    <source>
        <dbReference type="ARBA" id="ARBA00007894"/>
    </source>
</evidence>
<evidence type="ECO:0000259" key="18">
    <source>
        <dbReference type="Pfam" id="PF19269"/>
    </source>
</evidence>
<dbReference type="InterPro" id="IPR001412">
    <property type="entry name" value="aa-tRNA-synth_I_CS"/>
</dbReference>
<dbReference type="GO" id="GO:0016874">
    <property type="term" value="F:ligase activity"/>
    <property type="evidence" value="ECO:0007669"/>
    <property type="project" value="UniProtKB-KW"/>
</dbReference>
<gene>
    <name evidence="20" type="primary">LOC113523073</name>
</gene>
<evidence type="ECO:0000256" key="12">
    <source>
        <dbReference type="ARBA" id="ARBA00044313"/>
    </source>
</evidence>
<dbReference type="InterPro" id="IPR045462">
    <property type="entry name" value="aa-tRNA-synth_I_cd-bd"/>
</dbReference>
<evidence type="ECO:0000256" key="13">
    <source>
        <dbReference type="ARBA" id="ARBA00047366"/>
    </source>
</evidence>
<dbReference type="Pfam" id="PF00749">
    <property type="entry name" value="tRNA-synt_1c"/>
    <property type="match status" value="1"/>
</dbReference>
<evidence type="ECO:0000256" key="7">
    <source>
        <dbReference type="ARBA" id="ARBA00023146"/>
    </source>
</evidence>
<dbReference type="EC" id="6.1.1.24" evidence="9"/>
<feature type="domain" description="Glutamyl/glutaminyl-tRNA synthetase class Ib catalytic" evidence="17">
    <location>
        <begin position="36"/>
        <end position="348"/>
    </location>
</feature>
<evidence type="ECO:0000256" key="8">
    <source>
        <dbReference type="ARBA" id="ARBA00030865"/>
    </source>
</evidence>
<keyword evidence="3 16" id="KW-0436">Ligase</keyword>
<dbReference type="SUPFAM" id="SSF52374">
    <property type="entry name" value="Nucleotidylyl transferase"/>
    <property type="match status" value="1"/>
</dbReference>
<comment type="similarity">
    <text evidence="1">Belongs to the class-I aminoacyl-tRNA synthetase family. Glutamate--tRNA ligase type 1 subfamily.</text>
</comment>
<dbReference type="SUPFAM" id="SSF48163">
    <property type="entry name" value="An anticodon-binding domain of class I aminoacyl-tRNA synthetases"/>
    <property type="match status" value="1"/>
</dbReference>
<sequence>MSFVFNFDIMRLNIINRLLVLPTLNVSKRRYAERPRVRFAPSPTGYLHLGGLRTALYNYLFAKSRNGVFILRIEDTDQTRKVEGSVDALIKDLEWAGIEYHEGPGKSNKYGPYVQSERLEIYQDHITKLLENGSAYKCFCTERRLNVLRRDAVKSQRVPKYDNKCRNLSEQEIKDKIKAGVPYCIRFKLTSDCQAFEDLIFGGIAYDVSMNEGDPVLMKSDGFPTYHFANVVDDHLMAVTHVLRGVEWQISTTKHLLIYRAFGWTPPRFGHLPLIVNADGTKLSKRQSDVKVEDYKKNGIYPLALVNYITLSGGGFDHVPGAGVRLKDMDELAEEFQIDKISSHPSRLNPDLLEECNRLEIKRQLQDEKLSKDLSSKLEKLIETKYPEQKKYVTEEHIKSVLNWATARVTRIEDLASSEFGFLWILPSNTEIDFDRNLLIKLLDTLERIERFDQENLKDRLREFSSTNNVKFPTLMKTLRSVLSGLKEGPGVAEMMALLGKAQSLERIKAVIR</sequence>
<comment type="catalytic activity">
    <reaction evidence="15">
        <text>tRNA(Gln) + L-glutamate + ATP = L-glutamyl-tRNA(Gln) + AMP + diphosphate</text>
        <dbReference type="Rhea" id="RHEA:64612"/>
        <dbReference type="Rhea" id="RHEA-COMP:9662"/>
        <dbReference type="Rhea" id="RHEA-COMP:9684"/>
        <dbReference type="ChEBI" id="CHEBI:29985"/>
        <dbReference type="ChEBI" id="CHEBI:30616"/>
        <dbReference type="ChEBI" id="CHEBI:33019"/>
        <dbReference type="ChEBI" id="CHEBI:78442"/>
        <dbReference type="ChEBI" id="CHEBI:78520"/>
        <dbReference type="ChEBI" id="CHEBI:456215"/>
    </reaction>
    <physiologicalReaction direction="left-to-right" evidence="15">
        <dbReference type="Rhea" id="RHEA:64613"/>
    </physiologicalReaction>
</comment>
<evidence type="ECO:0000313" key="19">
    <source>
        <dbReference type="Proteomes" id="UP001652740"/>
    </source>
</evidence>
<evidence type="ECO:0000313" key="20">
    <source>
        <dbReference type="RefSeq" id="XP_052753870.1"/>
    </source>
</evidence>
<evidence type="ECO:0000256" key="10">
    <source>
        <dbReference type="ARBA" id="ARBA00044142"/>
    </source>
</evidence>
<proteinExistence type="inferred from homology"/>
<evidence type="ECO:0000256" key="5">
    <source>
        <dbReference type="ARBA" id="ARBA00022840"/>
    </source>
</evidence>
<evidence type="ECO:0000256" key="14">
    <source>
        <dbReference type="ARBA" id="ARBA00047479"/>
    </source>
</evidence>
<dbReference type="InterPro" id="IPR008925">
    <property type="entry name" value="aa_tRNA-synth_I_cd-bd_sf"/>
</dbReference>
<dbReference type="PANTHER" id="PTHR43311:SF2">
    <property type="entry name" value="GLUTAMATE--TRNA LIGASE, MITOCHONDRIAL-RELATED"/>
    <property type="match status" value="1"/>
</dbReference>
<evidence type="ECO:0000256" key="15">
    <source>
        <dbReference type="ARBA" id="ARBA00047689"/>
    </source>
</evidence>
<keyword evidence="19" id="KW-1185">Reference proteome</keyword>